<dbReference type="PATRIC" id="fig|1339327.3.peg.2516"/>
<dbReference type="Proteomes" id="UP000022082">
    <property type="component" value="Unassembled WGS sequence"/>
</dbReference>
<organism evidence="4 5">
    <name type="scientific">Bacteroides fragilis str. S36L11</name>
    <dbReference type="NCBI Taxonomy" id="1339327"/>
    <lineage>
        <taxon>Bacteria</taxon>
        <taxon>Pseudomonadati</taxon>
        <taxon>Bacteroidota</taxon>
        <taxon>Bacteroidia</taxon>
        <taxon>Bacteroidales</taxon>
        <taxon>Bacteroidaceae</taxon>
        <taxon>Bacteroides</taxon>
    </lineage>
</organism>
<dbReference type="InterPro" id="IPR020904">
    <property type="entry name" value="Sc_DH/Rdtase_CS"/>
</dbReference>
<comment type="caution">
    <text evidence="4">The sequence shown here is derived from an EMBL/GenBank/DDBJ whole genome shotgun (WGS) entry which is preliminary data.</text>
</comment>
<dbReference type="PANTHER" id="PTHR42760">
    <property type="entry name" value="SHORT-CHAIN DEHYDROGENASES/REDUCTASES FAMILY MEMBER"/>
    <property type="match status" value="1"/>
</dbReference>
<comment type="similarity">
    <text evidence="1 3">Belongs to the short-chain dehydrogenases/reductases (SDR) family.</text>
</comment>
<sequence>MRIQKLLKGRSVCQDVDVANESSVISLFGFVREHFGRLDALINCAGYVEPEGVFSTTLENWEKTITINLTGTFLCCKYASLLMKQNGGKIINIASTAGLTPRPGWSAYAAAKSGVINFSSAVAEELAAYDIKIFVICPGRTATPLRKILAPTEDPKSIMQPDTVADTIVFCLTDAANPIEGQPILVRERF</sequence>
<proteinExistence type="inferred from homology"/>
<dbReference type="CDD" id="cd05233">
    <property type="entry name" value="SDR_c"/>
    <property type="match status" value="1"/>
</dbReference>
<dbReference type="InterPro" id="IPR036291">
    <property type="entry name" value="NAD(P)-bd_dom_sf"/>
</dbReference>
<gene>
    <name evidence="4" type="ORF">M136_1883</name>
</gene>
<keyword evidence="2" id="KW-0560">Oxidoreductase</keyword>
<evidence type="ECO:0000256" key="3">
    <source>
        <dbReference type="RuleBase" id="RU000363"/>
    </source>
</evidence>
<protein>
    <submittedName>
        <fullName evidence="4">Short chain dehydrogenase family protein</fullName>
    </submittedName>
</protein>
<dbReference type="Pfam" id="PF00106">
    <property type="entry name" value="adh_short"/>
    <property type="match status" value="1"/>
</dbReference>
<dbReference type="SUPFAM" id="SSF51735">
    <property type="entry name" value="NAD(P)-binding Rossmann-fold domains"/>
    <property type="match status" value="1"/>
</dbReference>
<name>A0A015YAC4_BACFG</name>
<dbReference type="InterPro" id="IPR002347">
    <property type="entry name" value="SDR_fam"/>
</dbReference>
<evidence type="ECO:0000313" key="5">
    <source>
        <dbReference type="Proteomes" id="UP000022082"/>
    </source>
</evidence>
<dbReference type="Gene3D" id="3.40.50.720">
    <property type="entry name" value="NAD(P)-binding Rossmann-like Domain"/>
    <property type="match status" value="1"/>
</dbReference>
<reference evidence="4 5" key="1">
    <citation type="submission" date="2014-02" db="EMBL/GenBank/DDBJ databases">
        <authorList>
            <person name="Sears C."/>
            <person name="Carroll K."/>
            <person name="Sack B.R."/>
            <person name="Qadri F."/>
            <person name="Myers L.L."/>
            <person name="Chung G.-T."/>
            <person name="Escheverria P."/>
            <person name="Fraser C.M."/>
            <person name="Sadzewicz L."/>
            <person name="Shefchek K.A."/>
            <person name="Tallon L."/>
            <person name="Das S.P."/>
            <person name="Daugherty S."/>
            <person name="Mongodin E.F."/>
        </authorList>
    </citation>
    <scope>NUCLEOTIDE SEQUENCE [LARGE SCALE GENOMIC DNA]</scope>
    <source>
        <strain evidence="4 5">S36L11</strain>
    </source>
</reference>
<dbReference type="EMBL" id="JGDJ01000181">
    <property type="protein sequence ID" value="EXZ28917.1"/>
    <property type="molecule type" value="Genomic_DNA"/>
</dbReference>
<evidence type="ECO:0000256" key="1">
    <source>
        <dbReference type="ARBA" id="ARBA00006484"/>
    </source>
</evidence>
<dbReference type="PANTHER" id="PTHR42760:SF37">
    <property type="entry name" value="CLAVALDEHYDE DEHYDROGENASE"/>
    <property type="match status" value="1"/>
</dbReference>
<dbReference type="AlphaFoldDB" id="A0A015YAC4"/>
<evidence type="ECO:0000313" key="4">
    <source>
        <dbReference type="EMBL" id="EXZ28917.1"/>
    </source>
</evidence>
<dbReference type="PROSITE" id="PS00061">
    <property type="entry name" value="ADH_SHORT"/>
    <property type="match status" value="1"/>
</dbReference>
<dbReference type="GO" id="GO:0016616">
    <property type="term" value="F:oxidoreductase activity, acting on the CH-OH group of donors, NAD or NADP as acceptor"/>
    <property type="evidence" value="ECO:0007669"/>
    <property type="project" value="TreeGrafter"/>
</dbReference>
<evidence type="ECO:0000256" key="2">
    <source>
        <dbReference type="ARBA" id="ARBA00023002"/>
    </source>
</evidence>
<dbReference type="PRINTS" id="PR00081">
    <property type="entry name" value="GDHRDH"/>
</dbReference>
<dbReference type="PRINTS" id="PR00080">
    <property type="entry name" value="SDRFAMILY"/>
</dbReference>
<accession>A0A015YAC4</accession>